<proteinExistence type="predicted"/>
<comment type="caution">
    <text evidence="2">The sequence shown here is derived from an EMBL/GenBank/DDBJ whole genome shotgun (WGS) entry which is preliminary data.</text>
</comment>
<gene>
    <name evidence="2" type="ORF">G3I29_17660</name>
</gene>
<reference evidence="2 3" key="1">
    <citation type="submission" date="2020-01" db="EMBL/GenBank/DDBJ databases">
        <title>Insect and environment-associated Actinomycetes.</title>
        <authorList>
            <person name="Currrie C."/>
            <person name="Chevrette M."/>
            <person name="Carlson C."/>
            <person name="Stubbendieck R."/>
            <person name="Wendt-Pienkowski E."/>
        </authorList>
    </citation>
    <scope>NUCLEOTIDE SEQUENCE [LARGE SCALE GENOMIC DNA]</scope>
    <source>
        <strain evidence="2 3">SID11342</strain>
    </source>
</reference>
<organism evidence="2 3">
    <name type="scientific">Streptomyces halstedii</name>
    <dbReference type="NCBI Taxonomy" id="1944"/>
    <lineage>
        <taxon>Bacteria</taxon>
        <taxon>Bacillati</taxon>
        <taxon>Actinomycetota</taxon>
        <taxon>Actinomycetes</taxon>
        <taxon>Kitasatosporales</taxon>
        <taxon>Streptomycetaceae</taxon>
        <taxon>Streptomyces</taxon>
    </lineage>
</organism>
<name>A0A6N9U5W6_STRHA</name>
<protein>
    <submittedName>
        <fullName evidence="2">Uncharacterized protein</fullName>
    </submittedName>
</protein>
<sequence length="154" mass="17064">MPEDQTEYDYFSPYPNEGPDHSPDCTRCAEARPELEKIRDFALAQKERFADQALHPYVAGKTSLHRSNCSTMEDLAQQGRPLSWDEETELPADVFEGELLGFAHAGVLSAYRPNFTVMTAQEAAGWVRARTGPRGGTRFRLCKVCSPGLPAEGA</sequence>
<dbReference type="RefSeq" id="WP_164345867.1">
    <property type="nucleotide sequence ID" value="NZ_JAAGLQ010000363.1"/>
</dbReference>
<dbReference type="AlphaFoldDB" id="A0A6N9U5W6"/>
<evidence type="ECO:0000313" key="3">
    <source>
        <dbReference type="Proteomes" id="UP000471293"/>
    </source>
</evidence>
<feature type="region of interest" description="Disordered" evidence="1">
    <location>
        <begin position="1"/>
        <end position="23"/>
    </location>
</feature>
<accession>A0A6N9U5W6</accession>
<dbReference type="EMBL" id="JAAGLQ010000363">
    <property type="protein sequence ID" value="NEA17306.1"/>
    <property type="molecule type" value="Genomic_DNA"/>
</dbReference>
<evidence type="ECO:0000256" key="1">
    <source>
        <dbReference type="SAM" id="MobiDB-lite"/>
    </source>
</evidence>
<dbReference type="Proteomes" id="UP000471293">
    <property type="component" value="Unassembled WGS sequence"/>
</dbReference>
<evidence type="ECO:0000313" key="2">
    <source>
        <dbReference type="EMBL" id="NEA17306.1"/>
    </source>
</evidence>